<protein>
    <submittedName>
        <fullName evidence="2">Uncharacterized protein</fullName>
    </submittedName>
</protein>
<evidence type="ECO:0000313" key="2">
    <source>
        <dbReference type="EMBL" id="CAD6247845.1"/>
    </source>
</evidence>
<name>A0A811PPR2_9POAL</name>
<sequence>MAFESQADKKAQVDLGWLDVGVGEAAVGGHVDKRHVNLDEAIVGRGGPGSQERGPVATKVERGGLAPRGGARNAQPRALVVEEADHRRTGAVAPLRSWVAIPPGVDGNDAGHRGGAVREEVQAEIAETAMVGGDNKVGDILVTRSRPEDTRGDLGNGEVGGGAENAKFNALVTMERETSRPWSLQETQKIAASSDSKERAAVESRWRAERTRSRKRAPGVVRVVQPPAGRRCESGGSRSRGATLCRPTLVGWSGPGVVVISQPVPSRHVFHQPTAAAASASLPARSLALMHASGRKTDD</sequence>
<dbReference type="EMBL" id="CAJGYO010000007">
    <property type="protein sequence ID" value="CAD6247845.1"/>
    <property type="molecule type" value="Genomic_DNA"/>
</dbReference>
<feature type="compositionally biased region" description="Polar residues" evidence="1">
    <location>
        <begin position="180"/>
        <end position="194"/>
    </location>
</feature>
<organism evidence="2 3">
    <name type="scientific">Miscanthus lutarioriparius</name>
    <dbReference type="NCBI Taxonomy" id="422564"/>
    <lineage>
        <taxon>Eukaryota</taxon>
        <taxon>Viridiplantae</taxon>
        <taxon>Streptophyta</taxon>
        <taxon>Embryophyta</taxon>
        <taxon>Tracheophyta</taxon>
        <taxon>Spermatophyta</taxon>
        <taxon>Magnoliopsida</taxon>
        <taxon>Liliopsida</taxon>
        <taxon>Poales</taxon>
        <taxon>Poaceae</taxon>
        <taxon>PACMAD clade</taxon>
        <taxon>Panicoideae</taxon>
        <taxon>Andropogonodae</taxon>
        <taxon>Andropogoneae</taxon>
        <taxon>Saccharinae</taxon>
        <taxon>Miscanthus</taxon>
    </lineage>
</organism>
<dbReference type="AlphaFoldDB" id="A0A811PPR2"/>
<feature type="region of interest" description="Disordered" evidence="1">
    <location>
        <begin position="178"/>
        <end position="217"/>
    </location>
</feature>
<comment type="caution">
    <text evidence="2">The sequence shown here is derived from an EMBL/GenBank/DDBJ whole genome shotgun (WGS) entry which is preliminary data.</text>
</comment>
<accession>A0A811PPR2</accession>
<reference evidence="2" key="1">
    <citation type="submission" date="2020-10" db="EMBL/GenBank/DDBJ databases">
        <authorList>
            <person name="Han B."/>
            <person name="Lu T."/>
            <person name="Zhao Q."/>
            <person name="Huang X."/>
            <person name="Zhao Y."/>
        </authorList>
    </citation>
    <scope>NUCLEOTIDE SEQUENCE</scope>
</reference>
<evidence type="ECO:0000256" key="1">
    <source>
        <dbReference type="SAM" id="MobiDB-lite"/>
    </source>
</evidence>
<evidence type="ECO:0000313" key="3">
    <source>
        <dbReference type="Proteomes" id="UP000604825"/>
    </source>
</evidence>
<proteinExistence type="predicted"/>
<keyword evidence="3" id="KW-1185">Reference proteome</keyword>
<dbReference type="Proteomes" id="UP000604825">
    <property type="component" value="Unassembled WGS sequence"/>
</dbReference>
<gene>
    <name evidence="2" type="ORF">NCGR_LOCUS32021</name>
</gene>
<feature type="compositionally biased region" description="Basic and acidic residues" evidence="1">
    <location>
        <begin position="195"/>
        <end position="211"/>
    </location>
</feature>